<comment type="caution">
    <text evidence="2">The sequence shown here is derived from an EMBL/GenBank/DDBJ whole genome shotgun (WGS) entry which is preliminary data.</text>
</comment>
<keyword evidence="1" id="KW-1133">Transmembrane helix</keyword>
<dbReference type="SUPFAM" id="SSF52540">
    <property type="entry name" value="P-loop containing nucleoside triphosphate hydrolases"/>
    <property type="match status" value="1"/>
</dbReference>
<evidence type="ECO:0000313" key="2">
    <source>
        <dbReference type="EMBL" id="EPE37520.1"/>
    </source>
</evidence>
<sequence>MRSFLSLNREAWAKLYDFSPVKLSKIIVKELKKVNHYLTIKELVEIYLPLTHYLNLSIVTYKNRNFSSQNFFNKDSISSPFIIGITGSVASGKSTMARMLKVLLSSFLYKNKKLILLLLIVLFILIKY</sequence>
<reference evidence="2 3" key="1">
    <citation type="journal article" date="2014" name="Environ. Microbiol.">
        <title>Genomic signatures of obligate host dependence in the luminous bacterial symbiont of a vertebrate.</title>
        <authorList>
            <person name="Hendry T.A."/>
            <person name="de Wet J.R."/>
            <person name="Dunlap P.V."/>
        </authorList>
    </citation>
    <scope>NUCLEOTIDE SEQUENCE [LARGE SCALE GENOMIC DNA]</scope>
    <source>
        <strain evidence="2 3">Akat1</strain>
    </source>
</reference>
<organism evidence="2 3">
    <name type="scientific">Candidatus Photodesmus katoptron Akat1</name>
    <dbReference type="NCBI Taxonomy" id="1236703"/>
    <lineage>
        <taxon>Bacteria</taxon>
        <taxon>Pseudomonadati</taxon>
        <taxon>Pseudomonadota</taxon>
        <taxon>Gammaproteobacteria</taxon>
        <taxon>Vibrionales</taxon>
        <taxon>Vibrionaceae</taxon>
        <taxon>Candidatus Photodesmus</taxon>
    </lineage>
</organism>
<evidence type="ECO:0000313" key="3">
    <source>
        <dbReference type="Proteomes" id="UP000053688"/>
    </source>
</evidence>
<keyword evidence="3" id="KW-1185">Reference proteome</keyword>
<dbReference type="eggNOG" id="COG1072">
    <property type="taxonomic scope" value="Bacteria"/>
</dbReference>
<proteinExistence type="predicted"/>
<dbReference type="AlphaFoldDB" id="S3DIH2"/>
<accession>S3DIH2</accession>
<gene>
    <name evidence="2" type="ORF">O1U_0824</name>
</gene>
<dbReference type="Proteomes" id="UP000053688">
    <property type="component" value="Unassembled WGS sequence"/>
</dbReference>
<dbReference type="EMBL" id="AMSD01000002">
    <property type="protein sequence ID" value="EPE37520.1"/>
    <property type="molecule type" value="Genomic_DNA"/>
</dbReference>
<dbReference type="GO" id="GO:0016301">
    <property type="term" value="F:kinase activity"/>
    <property type="evidence" value="ECO:0007669"/>
    <property type="project" value="UniProtKB-KW"/>
</dbReference>
<feature type="transmembrane region" description="Helical" evidence="1">
    <location>
        <begin position="107"/>
        <end position="126"/>
    </location>
</feature>
<dbReference type="Gene3D" id="3.40.50.300">
    <property type="entry name" value="P-loop containing nucleotide triphosphate hydrolases"/>
    <property type="match status" value="1"/>
</dbReference>
<name>S3DIH2_9GAMM</name>
<protein>
    <submittedName>
        <fullName evidence="2">Pantothenate kinase</fullName>
    </submittedName>
</protein>
<keyword evidence="1" id="KW-0472">Membrane</keyword>
<keyword evidence="2" id="KW-0418">Kinase</keyword>
<dbReference type="InterPro" id="IPR027417">
    <property type="entry name" value="P-loop_NTPase"/>
</dbReference>
<keyword evidence="1" id="KW-0812">Transmembrane</keyword>
<keyword evidence="2" id="KW-0808">Transferase</keyword>
<dbReference type="STRING" id="28176.CF66_6001"/>
<evidence type="ECO:0000256" key="1">
    <source>
        <dbReference type="SAM" id="Phobius"/>
    </source>
</evidence>